<dbReference type="EC" id="2.7.10.1" evidence="2"/>
<dbReference type="InterPro" id="IPR011009">
    <property type="entry name" value="Kinase-like_dom_sf"/>
</dbReference>
<dbReference type="EMBL" id="EF492516">
    <property type="protein sequence ID" value="ABQ10634.1"/>
    <property type="molecule type" value="mRNA"/>
</dbReference>
<dbReference type="Pfam" id="PF07714">
    <property type="entry name" value="PK_Tyr_Ser-Thr"/>
    <property type="match status" value="1"/>
</dbReference>
<dbReference type="FunFam" id="1.10.510.10:FF:000233">
    <property type="entry name" value="receptor tyrosine-protein kinase erbB-3"/>
    <property type="match status" value="1"/>
</dbReference>
<dbReference type="InterPro" id="IPR001245">
    <property type="entry name" value="Ser-Thr/Tyr_kinase_cat_dom"/>
</dbReference>
<dbReference type="PRINTS" id="PR00109">
    <property type="entry name" value="TYRKINASE"/>
</dbReference>
<dbReference type="Pfam" id="PF01030">
    <property type="entry name" value="Recep_L_domain"/>
    <property type="match status" value="2"/>
</dbReference>
<dbReference type="GO" id="GO:0005524">
    <property type="term" value="F:ATP binding"/>
    <property type="evidence" value="ECO:0007669"/>
    <property type="project" value="UniProtKB-UniRule"/>
</dbReference>
<evidence type="ECO:0000256" key="18">
    <source>
        <dbReference type="SAM" id="SignalP"/>
    </source>
</evidence>
<dbReference type="InterPro" id="IPR032778">
    <property type="entry name" value="GF_recep_IV"/>
</dbReference>
<dbReference type="Pfam" id="PF00757">
    <property type="entry name" value="Furin-like"/>
    <property type="match status" value="1"/>
</dbReference>
<evidence type="ECO:0000256" key="3">
    <source>
        <dbReference type="ARBA" id="ARBA00022553"/>
    </source>
</evidence>
<dbReference type="GO" id="GO:0038127">
    <property type="term" value="P:ERBB signaling pathway"/>
    <property type="evidence" value="ECO:0007669"/>
    <property type="project" value="UniProtKB-ARBA"/>
</dbReference>
<dbReference type="PROSITE" id="PS50011">
    <property type="entry name" value="PROTEIN_KINASE_DOM"/>
    <property type="match status" value="1"/>
</dbReference>
<dbReference type="InterPro" id="IPR000494">
    <property type="entry name" value="Rcpt_L-dom"/>
</dbReference>
<evidence type="ECO:0000256" key="17">
    <source>
        <dbReference type="SAM" id="Phobius"/>
    </source>
</evidence>
<evidence type="ECO:0000256" key="14">
    <source>
        <dbReference type="ARBA" id="ARBA00051243"/>
    </source>
</evidence>
<evidence type="ECO:0000313" key="20">
    <source>
        <dbReference type="EMBL" id="ABQ10634.1"/>
    </source>
</evidence>
<name>B2KKR3_LYMST</name>
<dbReference type="SUPFAM" id="SSF52058">
    <property type="entry name" value="L domain-like"/>
    <property type="match status" value="2"/>
</dbReference>
<evidence type="ECO:0000256" key="8">
    <source>
        <dbReference type="ARBA" id="ARBA00022840"/>
    </source>
</evidence>
<accession>B2KKR3</accession>
<sequence length="1501" mass="167849">MAKLVLADLLLVGYFLFSYKCQWIMCQADNIPVVPSDPMVGVGSGGKACFGTALGLTNQGDAAFRFEQYKKRYTNCTQVIGNLEIVFLEQHGFDLSFLSTIQEVEGYVLLAGNAVDYIPLTSPRIIRGEMLFKKEKVNSSYSLFVALNSSPNNSEFGLKELRFVNLTEISKGQVFFQDNSHLCYEESIIWDDINPNTPSPVNFNIHKSAKLCPPCHMSCYNNVTGLASCWGEGPNMCQKLTRKICHGNCASKSRCYGNNSNECCSPECAGGCTGPHKNECFACQHFKDNGECEPSCPKPLIYDKSLMMNVKNPNAKYQFGPNCVDSCPTFMLQDSGSCVKKCTEGKHAADNRNCENCVGPCPRTCKMTAHLDAMTLPHLENCTIIDGNLIMLGTTLLGDLHFKIEGIHPHNLSVLQHVKEITGYLLIQASHPEFTDLGFLSSLETIHGRNVHGSMSASLDIMSTPLKSLDLKSLKYIRNGNVNLLNNKELCFAHSVNWSKLFMHENQRANLKFNRNPQDCQRENETCDPQCHAQSGCWGKGPTKCIACAAYFYEEESLCLAKCSDKLGLYHKSNFKCEKCHEQCDGSCKGPSNSECDKCKYVSLKNKNGYVTCEAQCPESLYPDEDKVCQPCHPFCHRGCTGPNETVGPGGCNACELGIRKSDISIIRCLAPTPKKSVECDTGFFHIRVTTNSISFPVCENCDELCITCTAASTHNCEKCRYFRHDRHCVKECPSFYFANNVTNDCEMCHTECRGGCSGPTTADCKACSNFKIYFDAEQKLFNCTSKCPTTLPYNVKDHESDENRVVCADGTHPDIMRILDKSAEEEKKKVIIFGVTIPAAVILLLIIIFVSYFCYKRARNNMKAAEYTAKITGVEEIEPLTPTNAKPDLSQMRIINEEELRKGAIIGSGAFGTVYKGIWIPHGENVKIPVAIKILQEGTSPGQSTELLEEARVMCSVEHICCVRILAVCLKYQMMLVTQLMPHGNLLNYVRDNAQHIGSKALLNWCTQIARGMAYLEDRGIVHRDLAARNVLVQTPNQVKITDFGLAKLLDSDADVYQSSGGLMPIKWLALECINHRIFTHKSDVWSFGITLWELFTLGKKPYENVRTKDVPMLLEKGERLQQPSMCTIDVYMIMVKCWMLEAESRPSFRELVDEFAKMSRDPGRYLVIEGDSLMRLPSVSYDKNELVHGITDGPESVMEAEEYLMPVDNHRLHRPVSLARQQSNMSTSSQSRIMVDPSSRLSGAKAMKPERDGQKIREKKYGHLNAAARAKQEREEQPNFRGDSINSRYSSDPIKYNKDRDEIDWAIEGPFQSYGEYPNSPQYVRDPRMSKMSPSVLLPVDKDDYLQPGAAAQSLAYLDLDGKGYYQNEKDAQSEDPFDETDPMMNHPPTSPSVLLHNGSKHAYTNYQPRSPHAVENAVNNPVYFDGGRDVWESKWSMRNGYHAVPNVSMSPVHSNKDKSESYYKSMNGNFEGSPNSSPVVNTKVTMAGVKLDDSESKV</sequence>
<keyword evidence="8 15" id="KW-0067">ATP-binding</keyword>
<feature type="binding site" evidence="15">
    <location>
        <position position="934"/>
    </location>
    <ligand>
        <name>ATP</name>
        <dbReference type="ChEBI" id="CHEBI:30616"/>
    </ligand>
</feature>
<dbReference type="SMART" id="SM00219">
    <property type="entry name" value="TyrKc"/>
    <property type="match status" value="1"/>
</dbReference>
<reference evidence="20" key="1">
    <citation type="journal article" date="2008" name="Eur. J. Neurosci.">
        <title>Postsynaptic expression of an epidermal growth factor receptor regulates cholinergic synapse formation between identified molluscan neurons.</title>
        <authorList>
            <person name="van Kesteren R.E."/>
            <person name="Gagatek J.S."/>
            <person name="Hagendorf A."/>
            <person name="Gouwenberg Y."/>
            <person name="Smit A.B."/>
            <person name="Syed N.I."/>
        </authorList>
    </citation>
    <scope>NUCLEOTIDE SEQUENCE</scope>
</reference>
<dbReference type="CDD" id="cd05057">
    <property type="entry name" value="PTKc_EGFR_like"/>
    <property type="match status" value="1"/>
</dbReference>
<feature type="domain" description="Protein kinase" evidence="19">
    <location>
        <begin position="901"/>
        <end position="1158"/>
    </location>
</feature>
<dbReference type="Pfam" id="PF14843">
    <property type="entry name" value="GF_recep_IV"/>
    <property type="match status" value="1"/>
</dbReference>
<evidence type="ECO:0000256" key="4">
    <source>
        <dbReference type="ARBA" id="ARBA00022679"/>
    </source>
</evidence>
<dbReference type="InterPro" id="IPR000719">
    <property type="entry name" value="Prot_kinase_dom"/>
</dbReference>
<organism evidence="20">
    <name type="scientific">Lymnaea stagnalis</name>
    <name type="common">Great pond snail</name>
    <name type="synonym">Helix stagnalis</name>
    <dbReference type="NCBI Taxonomy" id="6523"/>
    <lineage>
        <taxon>Eukaryota</taxon>
        <taxon>Metazoa</taxon>
        <taxon>Spiralia</taxon>
        <taxon>Lophotrochozoa</taxon>
        <taxon>Mollusca</taxon>
        <taxon>Gastropoda</taxon>
        <taxon>Heterobranchia</taxon>
        <taxon>Euthyneura</taxon>
        <taxon>Panpulmonata</taxon>
        <taxon>Hygrophila</taxon>
        <taxon>Lymnaeoidea</taxon>
        <taxon>Lymnaeidae</taxon>
        <taxon>Lymnaea</taxon>
    </lineage>
</organism>
<evidence type="ECO:0000256" key="15">
    <source>
        <dbReference type="PROSITE-ProRule" id="PRU10141"/>
    </source>
</evidence>
<protein>
    <recommendedName>
        <fullName evidence="2">receptor protein-tyrosine kinase</fullName>
        <ecNumber evidence="2">2.7.10.1</ecNumber>
    </recommendedName>
</protein>
<dbReference type="InterPro" id="IPR006211">
    <property type="entry name" value="Furin-like_Cys-rich_dom"/>
</dbReference>
<evidence type="ECO:0000256" key="11">
    <source>
        <dbReference type="ARBA" id="ARBA00023137"/>
    </source>
</evidence>
<feature type="transmembrane region" description="Helical" evidence="17">
    <location>
        <begin position="831"/>
        <end position="856"/>
    </location>
</feature>
<dbReference type="GO" id="GO:0008284">
    <property type="term" value="P:positive regulation of cell population proliferation"/>
    <property type="evidence" value="ECO:0007669"/>
    <property type="project" value="TreeGrafter"/>
</dbReference>
<dbReference type="PROSITE" id="PS00109">
    <property type="entry name" value="PROTEIN_KINASE_TYR"/>
    <property type="match status" value="1"/>
</dbReference>
<dbReference type="PANTHER" id="PTHR24416:SF566">
    <property type="entry name" value="EPIDERMAL GROWTH FACTOR RECEPTOR"/>
    <property type="match status" value="1"/>
</dbReference>
<evidence type="ECO:0000256" key="13">
    <source>
        <dbReference type="ARBA" id="ARBA00023180"/>
    </source>
</evidence>
<feature type="signal peptide" evidence="18">
    <location>
        <begin position="1"/>
        <end position="28"/>
    </location>
</feature>
<dbReference type="Gene3D" id="3.80.20.20">
    <property type="entry name" value="Receptor L-domain"/>
    <property type="match status" value="2"/>
</dbReference>
<evidence type="ECO:0000256" key="9">
    <source>
        <dbReference type="ARBA" id="ARBA00022989"/>
    </source>
</evidence>
<dbReference type="CDD" id="cd00064">
    <property type="entry name" value="FU"/>
    <property type="match status" value="4"/>
</dbReference>
<evidence type="ECO:0000256" key="5">
    <source>
        <dbReference type="ARBA" id="ARBA00022692"/>
    </source>
</evidence>
<proteinExistence type="evidence at transcript level"/>
<feature type="region of interest" description="Disordered" evidence="16">
    <location>
        <begin position="1270"/>
        <end position="1295"/>
    </location>
</feature>
<keyword evidence="11" id="KW-0829">Tyrosine-protein kinase</keyword>
<keyword evidence="3" id="KW-0597">Phosphoprotein</keyword>
<evidence type="ECO:0000256" key="7">
    <source>
        <dbReference type="ARBA" id="ARBA00022777"/>
    </source>
</evidence>
<dbReference type="GO" id="GO:0004714">
    <property type="term" value="F:transmembrane receptor protein tyrosine kinase activity"/>
    <property type="evidence" value="ECO:0007669"/>
    <property type="project" value="UniProtKB-EC"/>
</dbReference>
<dbReference type="GO" id="GO:0009925">
    <property type="term" value="C:basal plasma membrane"/>
    <property type="evidence" value="ECO:0007669"/>
    <property type="project" value="TreeGrafter"/>
</dbReference>
<keyword evidence="9 17" id="KW-1133">Transmembrane helix</keyword>
<evidence type="ECO:0000256" key="1">
    <source>
        <dbReference type="ARBA" id="ARBA00004479"/>
    </source>
</evidence>
<dbReference type="InterPro" id="IPR017441">
    <property type="entry name" value="Protein_kinase_ATP_BS"/>
</dbReference>
<dbReference type="SUPFAM" id="SSF56112">
    <property type="entry name" value="Protein kinase-like (PK-like)"/>
    <property type="match status" value="1"/>
</dbReference>
<dbReference type="InterPro" id="IPR020635">
    <property type="entry name" value="Tyr_kinase_cat_dom"/>
</dbReference>
<feature type="chain" id="PRO_5002778474" description="receptor protein-tyrosine kinase" evidence="18">
    <location>
        <begin position="29"/>
        <end position="1501"/>
    </location>
</feature>
<evidence type="ECO:0000256" key="6">
    <source>
        <dbReference type="ARBA" id="ARBA00022741"/>
    </source>
</evidence>
<comment type="catalytic activity">
    <reaction evidence="14">
        <text>L-tyrosyl-[protein] + ATP = O-phospho-L-tyrosyl-[protein] + ADP + H(+)</text>
        <dbReference type="Rhea" id="RHEA:10596"/>
        <dbReference type="Rhea" id="RHEA-COMP:10136"/>
        <dbReference type="Rhea" id="RHEA-COMP:20101"/>
        <dbReference type="ChEBI" id="CHEBI:15378"/>
        <dbReference type="ChEBI" id="CHEBI:30616"/>
        <dbReference type="ChEBI" id="CHEBI:46858"/>
        <dbReference type="ChEBI" id="CHEBI:61978"/>
        <dbReference type="ChEBI" id="CHEBI:456216"/>
        <dbReference type="EC" id="2.7.10.1"/>
    </reaction>
</comment>
<dbReference type="PANTHER" id="PTHR24416">
    <property type="entry name" value="TYROSINE-PROTEIN KINASE RECEPTOR"/>
    <property type="match status" value="1"/>
</dbReference>
<comment type="subcellular location">
    <subcellularLocation>
        <location evidence="1">Membrane</location>
        <topology evidence="1">Single-pass type I membrane protein</topology>
    </subcellularLocation>
</comment>
<dbReference type="InterPro" id="IPR006212">
    <property type="entry name" value="Furin_repeat"/>
</dbReference>
<dbReference type="InterPro" id="IPR050122">
    <property type="entry name" value="RTK"/>
</dbReference>
<keyword evidence="4" id="KW-0808">Transferase</keyword>
<dbReference type="Gene3D" id="3.30.200.20">
    <property type="entry name" value="Phosphorylase Kinase, domain 1"/>
    <property type="match status" value="1"/>
</dbReference>
<dbReference type="GO" id="GO:0022008">
    <property type="term" value="P:neurogenesis"/>
    <property type="evidence" value="ECO:0007669"/>
    <property type="project" value="TreeGrafter"/>
</dbReference>
<keyword evidence="7" id="KW-0418">Kinase</keyword>
<evidence type="ECO:0000256" key="16">
    <source>
        <dbReference type="SAM" id="MobiDB-lite"/>
    </source>
</evidence>
<dbReference type="InterPro" id="IPR008266">
    <property type="entry name" value="Tyr_kinase_AS"/>
</dbReference>
<evidence type="ECO:0000259" key="19">
    <source>
        <dbReference type="PROSITE" id="PS50011"/>
    </source>
</evidence>
<dbReference type="GO" id="GO:0043235">
    <property type="term" value="C:receptor complex"/>
    <property type="evidence" value="ECO:0007669"/>
    <property type="project" value="TreeGrafter"/>
</dbReference>
<feature type="region of interest" description="Disordered" evidence="16">
    <location>
        <begin position="1452"/>
        <end position="1484"/>
    </location>
</feature>
<feature type="compositionally biased region" description="Polar residues" evidence="16">
    <location>
        <begin position="1465"/>
        <end position="1484"/>
    </location>
</feature>
<gene>
    <name evidence="20" type="primary">EGFR</name>
</gene>
<keyword evidence="6 15" id="KW-0547">Nucleotide-binding</keyword>
<dbReference type="InterPro" id="IPR009030">
    <property type="entry name" value="Growth_fac_rcpt_cys_sf"/>
</dbReference>
<dbReference type="SUPFAM" id="SSF57184">
    <property type="entry name" value="Growth factor receptor domain"/>
    <property type="match status" value="3"/>
</dbReference>
<dbReference type="PROSITE" id="PS00107">
    <property type="entry name" value="PROTEIN_KINASE_ATP"/>
    <property type="match status" value="1"/>
</dbReference>
<keyword evidence="13" id="KW-0325">Glycoprotein</keyword>
<evidence type="ECO:0000256" key="2">
    <source>
        <dbReference type="ARBA" id="ARBA00011902"/>
    </source>
</evidence>
<keyword evidence="12 20" id="KW-0675">Receptor</keyword>
<evidence type="ECO:0000256" key="10">
    <source>
        <dbReference type="ARBA" id="ARBA00023136"/>
    </source>
</evidence>
<dbReference type="GO" id="GO:0043066">
    <property type="term" value="P:negative regulation of apoptotic process"/>
    <property type="evidence" value="ECO:0007669"/>
    <property type="project" value="TreeGrafter"/>
</dbReference>
<dbReference type="SMART" id="SM00261">
    <property type="entry name" value="FU"/>
    <property type="match status" value="7"/>
</dbReference>
<keyword evidence="18" id="KW-0732">Signal</keyword>
<keyword evidence="10 17" id="KW-0472">Membrane</keyword>
<dbReference type="FunFam" id="3.30.200.20:FF:000422">
    <property type="entry name" value="Receptor protein-tyrosine kinase"/>
    <property type="match status" value="1"/>
</dbReference>
<dbReference type="Gene3D" id="2.10.220.10">
    <property type="entry name" value="Hormone Receptor, Insulin-like Growth Factor Receptor 1, Chain A, domain 2"/>
    <property type="match status" value="3"/>
</dbReference>
<evidence type="ECO:0000256" key="12">
    <source>
        <dbReference type="ARBA" id="ARBA00023170"/>
    </source>
</evidence>
<keyword evidence="5 17" id="KW-0812">Transmembrane</keyword>
<dbReference type="Gene3D" id="1.10.510.10">
    <property type="entry name" value="Transferase(Phosphotransferase) domain 1"/>
    <property type="match status" value="1"/>
</dbReference>
<dbReference type="InterPro" id="IPR036941">
    <property type="entry name" value="Rcpt_L-dom_sf"/>
</dbReference>
<dbReference type="FunFam" id="2.10.220.10:FF:000001">
    <property type="entry name" value="Receptor protein-tyrosine kinase"/>
    <property type="match status" value="1"/>
</dbReference>